<sequence>MRQIIIIGAILCSIILIIPTMLVLAFQGDETDKSIKSVAVQTSNITNKSNETALAMPENLSVAVFRSKSQTIEHFDFEDYIIGVVASEMPAEFSLEALKAQALTARTYIIKQMLNPSEFSIPEGAVVTDTVMHQVFRSDNDLRQFWGSDYNWAKARVTEAVRATRGQIITYEGEPITASFFSTSNGYTENSEDYWANEFPYLRSVESPWDTVSPRYITEKVVTPQQFFQALGVKLPGDGTVGEILSRTEGGRVATVKINGKTFTGREIREKLDLDSSDFQWKRTGNGVVIQTKGWGHGVGMSQWGAEGMAKEGKNYQEIIKHYYNGVQISSIDPFIANLTVNNNSSQ</sequence>
<dbReference type="PANTHER" id="PTHR30032:SF4">
    <property type="entry name" value="AMIDASE ENHANCER"/>
    <property type="match status" value="1"/>
</dbReference>
<dbReference type="KEGG" id="aia:AWH56_006195"/>
<reference evidence="3" key="4">
    <citation type="submission" date="2020-10" db="EMBL/GenBank/DDBJ databases">
        <authorList>
            <person name="Bassil N.M."/>
            <person name="Lloyd J.R."/>
        </authorList>
    </citation>
    <scope>NUCLEOTIDE SEQUENCE</scope>
    <source>
        <strain evidence="3">NB2006</strain>
    </source>
</reference>
<protein>
    <submittedName>
        <fullName evidence="2">Stage II sporulation protein D</fullName>
    </submittedName>
</protein>
<reference evidence="3 4" key="2">
    <citation type="journal article" date="2017" name="Genome Announc.">
        <title>Draft Genome Sequences of Four Alkaliphilic Bacteria Belonging to the Anaerobacillus Genus.</title>
        <authorList>
            <person name="Bassil N.M."/>
            <person name="Lloyd J.R."/>
        </authorList>
    </citation>
    <scope>NUCLEOTIDE SEQUENCE [LARGE SCALE GENOMIC DNA]</scope>
    <source>
        <strain evidence="3 4">NB2006</strain>
    </source>
</reference>
<evidence type="ECO:0000313" key="2">
    <source>
        <dbReference type="EMBL" id="OIJ20242.1"/>
    </source>
</evidence>
<dbReference type="EMBL" id="CP063356">
    <property type="protein sequence ID" value="QOY37220.1"/>
    <property type="molecule type" value="Genomic_DNA"/>
</dbReference>
<dbReference type="Proteomes" id="UP000180175">
    <property type="component" value="Chromosome"/>
</dbReference>
<dbReference type="GO" id="GO:0030435">
    <property type="term" value="P:sporulation resulting in formation of a cellular spore"/>
    <property type="evidence" value="ECO:0007669"/>
    <property type="project" value="InterPro"/>
</dbReference>
<gene>
    <name evidence="3" type="primary">spoIID</name>
    <name evidence="3" type="ORF">AWH56_006195</name>
    <name evidence="2" type="ORF">AWH56_08545</name>
</gene>
<dbReference type="Pfam" id="PF08486">
    <property type="entry name" value="SpoIID"/>
    <property type="match status" value="1"/>
</dbReference>
<feature type="domain" description="Sporulation stage II protein D amidase enhancer LytB N-terminal" evidence="1">
    <location>
        <begin position="68"/>
        <end position="171"/>
    </location>
</feature>
<dbReference type="NCBIfam" id="TIGR02669">
    <property type="entry name" value="SpoIID_LytB"/>
    <property type="match status" value="1"/>
</dbReference>
<dbReference type="AlphaFoldDB" id="A0A1S2M648"/>
<dbReference type="GO" id="GO:0030288">
    <property type="term" value="C:outer membrane-bounded periplasmic space"/>
    <property type="evidence" value="ECO:0007669"/>
    <property type="project" value="TreeGrafter"/>
</dbReference>
<dbReference type="InterPro" id="IPR014225">
    <property type="entry name" value="Spore_II_D_firmicutes"/>
</dbReference>
<dbReference type="EMBL" id="LQXD01000073">
    <property type="protein sequence ID" value="OIJ20242.1"/>
    <property type="molecule type" value="Genomic_DNA"/>
</dbReference>
<reference evidence="2 4" key="1">
    <citation type="submission" date="2016-10" db="EMBL/GenBank/DDBJ databases">
        <title>Draft genome sequences of four alkaliphilic bacteria belonging to the Anaerobacillus genus.</title>
        <authorList>
            <person name="Bassil N.M."/>
            <person name="Lloyd J.R."/>
        </authorList>
    </citation>
    <scope>NUCLEOTIDE SEQUENCE [LARGE SCALE GENOMIC DNA]</scope>
    <source>
        <strain evidence="2 4">NB2006</strain>
    </source>
</reference>
<dbReference type="RefSeq" id="WP_071316751.1">
    <property type="nucleotide sequence ID" value="NZ_CP063356.2"/>
</dbReference>
<dbReference type="InterPro" id="IPR013693">
    <property type="entry name" value="SpoIID/LytB_N"/>
</dbReference>
<dbReference type="NCBIfam" id="TIGR02870">
    <property type="entry name" value="spore_II_D"/>
    <property type="match status" value="1"/>
</dbReference>
<dbReference type="InterPro" id="IPR051922">
    <property type="entry name" value="Bact_Sporulation_Assoc"/>
</dbReference>
<reference evidence="3 4" key="3">
    <citation type="journal article" date="2019" name="Int. J. Syst. Evol. Microbiol.">
        <title>Anaerobacillus isosaccharinicus sp. nov., an alkaliphilic bacterium which degrades isosaccharinic acid.</title>
        <authorList>
            <person name="Bassil N.M."/>
            <person name="Lloyd J.R."/>
        </authorList>
    </citation>
    <scope>NUCLEOTIDE SEQUENCE [LARGE SCALE GENOMIC DNA]</scope>
    <source>
        <strain evidence="3 4">NB2006</strain>
    </source>
</reference>
<dbReference type="PANTHER" id="PTHR30032">
    <property type="entry name" value="N-ACETYLMURAMOYL-L-ALANINE AMIDASE-RELATED"/>
    <property type="match status" value="1"/>
</dbReference>
<accession>A0A1S2M648</accession>
<keyword evidence="4" id="KW-1185">Reference proteome</keyword>
<name>A0A1S2M648_9BACI</name>
<proteinExistence type="predicted"/>
<dbReference type="OrthoDB" id="9794671at2"/>
<evidence type="ECO:0000313" key="4">
    <source>
        <dbReference type="Proteomes" id="UP000180175"/>
    </source>
</evidence>
<dbReference type="InterPro" id="IPR013486">
    <property type="entry name" value="SpoIID/LytB"/>
</dbReference>
<evidence type="ECO:0000313" key="3">
    <source>
        <dbReference type="EMBL" id="QOY37220.1"/>
    </source>
</evidence>
<organism evidence="2 4">
    <name type="scientific">Anaerobacillus isosaccharinicus</name>
    <dbReference type="NCBI Taxonomy" id="1532552"/>
    <lineage>
        <taxon>Bacteria</taxon>
        <taxon>Bacillati</taxon>
        <taxon>Bacillota</taxon>
        <taxon>Bacilli</taxon>
        <taxon>Bacillales</taxon>
        <taxon>Bacillaceae</taxon>
        <taxon>Anaerobacillus</taxon>
    </lineage>
</organism>
<evidence type="ECO:0000259" key="1">
    <source>
        <dbReference type="Pfam" id="PF08486"/>
    </source>
</evidence>